<feature type="transmembrane region" description="Helical" evidence="1">
    <location>
        <begin position="6"/>
        <end position="27"/>
    </location>
</feature>
<keyword evidence="1" id="KW-0812">Transmembrane</keyword>
<evidence type="ECO:0000313" key="2">
    <source>
        <dbReference type="EMBL" id="GBP91521.1"/>
    </source>
</evidence>
<keyword evidence="3" id="KW-1185">Reference proteome</keyword>
<organism evidence="2 3">
    <name type="scientific">Eumeta variegata</name>
    <name type="common">Bagworm moth</name>
    <name type="synonym">Eumeta japonica</name>
    <dbReference type="NCBI Taxonomy" id="151549"/>
    <lineage>
        <taxon>Eukaryota</taxon>
        <taxon>Metazoa</taxon>
        <taxon>Ecdysozoa</taxon>
        <taxon>Arthropoda</taxon>
        <taxon>Hexapoda</taxon>
        <taxon>Insecta</taxon>
        <taxon>Pterygota</taxon>
        <taxon>Neoptera</taxon>
        <taxon>Endopterygota</taxon>
        <taxon>Lepidoptera</taxon>
        <taxon>Glossata</taxon>
        <taxon>Ditrysia</taxon>
        <taxon>Tineoidea</taxon>
        <taxon>Psychidae</taxon>
        <taxon>Oiketicinae</taxon>
        <taxon>Eumeta</taxon>
    </lineage>
</organism>
<accession>A0A4C1ZRH9</accession>
<dbReference type="AlphaFoldDB" id="A0A4C1ZRH9"/>
<keyword evidence="1" id="KW-0472">Membrane</keyword>
<proteinExistence type="predicted"/>
<evidence type="ECO:0000313" key="3">
    <source>
        <dbReference type="Proteomes" id="UP000299102"/>
    </source>
</evidence>
<protein>
    <submittedName>
        <fullName evidence="2">Uncharacterized protein</fullName>
    </submittedName>
</protein>
<comment type="caution">
    <text evidence="2">The sequence shown here is derived from an EMBL/GenBank/DDBJ whole genome shotgun (WGS) entry which is preliminary data.</text>
</comment>
<evidence type="ECO:0000256" key="1">
    <source>
        <dbReference type="SAM" id="Phobius"/>
    </source>
</evidence>
<reference evidence="2 3" key="1">
    <citation type="journal article" date="2019" name="Commun. Biol.">
        <title>The bagworm genome reveals a unique fibroin gene that provides high tensile strength.</title>
        <authorList>
            <person name="Kono N."/>
            <person name="Nakamura H."/>
            <person name="Ohtoshi R."/>
            <person name="Tomita M."/>
            <person name="Numata K."/>
            <person name="Arakawa K."/>
        </authorList>
    </citation>
    <scope>NUCLEOTIDE SEQUENCE [LARGE SCALE GENOMIC DNA]</scope>
</reference>
<dbReference type="Proteomes" id="UP000299102">
    <property type="component" value="Unassembled WGS sequence"/>
</dbReference>
<name>A0A4C1ZRH9_EUMVA</name>
<dbReference type="EMBL" id="BGZK01002177">
    <property type="protein sequence ID" value="GBP91521.1"/>
    <property type="molecule type" value="Genomic_DNA"/>
</dbReference>
<keyword evidence="1" id="KW-1133">Transmembrane helix</keyword>
<gene>
    <name evidence="2" type="ORF">EVAR_69377_1</name>
</gene>
<sequence>MPPTSASGLAPPLLAFDAHVLVCVLVYRNDRIGLFKRSVYVKCDVTFRAVRSPPVNYVFYVTVRDFNVRNGIGGK</sequence>